<keyword evidence="2" id="KW-1185">Reference proteome</keyword>
<reference evidence="2" key="1">
    <citation type="submission" date="2016-02" db="EMBL/GenBank/DDBJ databases">
        <authorList>
            <person name="Shin S.-K."/>
            <person name="Yi H."/>
            <person name="Kim E."/>
        </authorList>
    </citation>
    <scope>NUCLEOTIDE SEQUENCE [LARGE SCALE GENOMIC DNA]</scope>
    <source>
        <strain evidence="2">LPB0003</strain>
    </source>
</reference>
<evidence type="ECO:0000313" key="1">
    <source>
        <dbReference type="EMBL" id="OBY62844.1"/>
    </source>
</evidence>
<comment type="caution">
    <text evidence="1">The sequence shown here is derived from an EMBL/GenBank/DDBJ whole genome shotgun (WGS) entry which is preliminary data.</text>
</comment>
<name>A0A1B8TTJ4_9FLAO</name>
<gene>
    <name evidence="1" type="ORF">LPB3_11925</name>
</gene>
<accession>A0A1B8TTJ4</accession>
<protein>
    <recommendedName>
        <fullName evidence="3">Lipocalin-like domain-containing protein</fullName>
    </recommendedName>
</protein>
<evidence type="ECO:0000313" key="2">
    <source>
        <dbReference type="Proteomes" id="UP000092584"/>
    </source>
</evidence>
<dbReference type="Proteomes" id="UP000092584">
    <property type="component" value="Unassembled WGS sequence"/>
</dbReference>
<dbReference type="RefSeq" id="WP_065319825.1">
    <property type="nucleotide sequence ID" value="NZ_CP017477.1"/>
</dbReference>
<sequence>MTKNRIISFVILITGLFSCANNQAPKKQLIGKWTMTKVYDGEKDITNKMNPKNNRWIKFNRNGSFESDGDPHGYNDGNWELDPEKLILFLDSKLEGDDSEWKIAFDGNTTIWTGIGTPRQERFKLIHKKIE</sequence>
<dbReference type="OrthoDB" id="5510929at2"/>
<organism evidence="1 2">
    <name type="scientific">Polaribacter vadi</name>
    <dbReference type="NCBI Taxonomy" id="1774273"/>
    <lineage>
        <taxon>Bacteria</taxon>
        <taxon>Pseudomonadati</taxon>
        <taxon>Bacteroidota</taxon>
        <taxon>Flavobacteriia</taxon>
        <taxon>Flavobacteriales</taxon>
        <taxon>Flavobacteriaceae</taxon>
    </lineage>
</organism>
<proteinExistence type="predicted"/>
<dbReference type="EMBL" id="LSFM01000023">
    <property type="protein sequence ID" value="OBY62844.1"/>
    <property type="molecule type" value="Genomic_DNA"/>
</dbReference>
<dbReference type="KEGG" id="pob:LPB03_11915"/>
<evidence type="ECO:0008006" key="3">
    <source>
        <dbReference type="Google" id="ProtNLM"/>
    </source>
</evidence>
<dbReference type="AlphaFoldDB" id="A0A1B8TTJ4"/>
<dbReference type="PROSITE" id="PS51257">
    <property type="entry name" value="PROKAR_LIPOPROTEIN"/>
    <property type="match status" value="1"/>
</dbReference>
<dbReference type="STRING" id="1774273.LPB03_11915"/>